<keyword evidence="4" id="KW-0378">Hydrolase</keyword>
<gene>
    <name evidence="7" type="primary">xth</name>
    <name evidence="7" type="ORF">CleRT_13040</name>
</gene>
<evidence type="ECO:0000313" key="7">
    <source>
        <dbReference type="EMBL" id="AKQ33872.1"/>
    </source>
</evidence>
<comment type="similarity">
    <text evidence="2">Belongs to the DNA repair enzymes AP/ExoA family.</text>
</comment>
<dbReference type="NCBIfam" id="TIGR00633">
    <property type="entry name" value="xth"/>
    <property type="match status" value="1"/>
</dbReference>
<dbReference type="PROSITE" id="PS00726">
    <property type="entry name" value="AP_NUCLEASE_F1_1"/>
    <property type="match status" value="1"/>
</dbReference>
<evidence type="ECO:0000256" key="1">
    <source>
        <dbReference type="ARBA" id="ARBA00001946"/>
    </source>
</evidence>
<dbReference type="SUPFAM" id="SSF56219">
    <property type="entry name" value="DNase I-like"/>
    <property type="match status" value="1"/>
</dbReference>
<dbReference type="InterPro" id="IPR005135">
    <property type="entry name" value="Endo/exonuclease/phosphatase"/>
</dbReference>
<dbReference type="CDD" id="cd10281">
    <property type="entry name" value="Nape_like_AP-endo"/>
    <property type="match status" value="1"/>
</dbReference>
<dbReference type="NCBIfam" id="TIGR00195">
    <property type="entry name" value="exoDNase_III"/>
    <property type="match status" value="1"/>
</dbReference>
<keyword evidence="5" id="KW-0460">Magnesium</keyword>
<dbReference type="RefSeq" id="WP_048875534.1">
    <property type="nucleotide sequence ID" value="NZ_CP011126.1"/>
</dbReference>
<dbReference type="InterPro" id="IPR020847">
    <property type="entry name" value="AP_endonuclease_F1_BS"/>
</dbReference>
<reference evidence="7 8" key="1">
    <citation type="journal article" date="2015" name="Genome Biol. Evol.">
        <title>Distinctive Genome Reduction Rates Revealed by Genomic Analyses of Two Coxiella-Like Endosymbionts in Ticks.</title>
        <authorList>
            <person name="Gottlieb Y."/>
            <person name="Lalzar I."/>
            <person name="Klasson L."/>
        </authorList>
    </citation>
    <scope>NUCLEOTIDE SEQUENCE [LARGE SCALE GENOMIC DNA]</scope>
    <source>
        <strain evidence="7 8">CRt</strain>
    </source>
</reference>
<keyword evidence="8" id="KW-1185">Reference proteome</keyword>
<dbReference type="InterPro" id="IPR036691">
    <property type="entry name" value="Endo/exonu/phosph_ase_sf"/>
</dbReference>
<dbReference type="Proteomes" id="UP000063965">
    <property type="component" value="Chromosome"/>
</dbReference>
<name>A0ABM5UVB4_9COXI</name>
<organism evidence="7 8">
    <name type="scientific">Candidatus Coxiella mudrowiae</name>
    <dbReference type="NCBI Taxonomy" id="2054173"/>
    <lineage>
        <taxon>Bacteria</taxon>
        <taxon>Pseudomonadati</taxon>
        <taxon>Pseudomonadota</taxon>
        <taxon>Gammaproteobacteria</taxon>
        <taxon>Legionellales</taxon>
        <taxon>Coxiellaceae</taxon>
        <taxon>Coxiella</taxon>
    </lineage>
</organism>
<dbReference type="EMBL" id="CP011126">
    <property type="protein sequence ID" value="AKQ33872.1"/>
    <property type="molecule type" value="Genomic_DNA"/>
</dbReference>
<dbReference type="PANTHER" id="PTHR22748">
    <property type="entry name" value="AP ENDONUCLEASE"/>
    <property type="match status" value="1"/>
</dbReference>
<evidence type="ECO:0000256" key="3">
    <source>
        <dbReference type="ARBA" id="ARBA00022723"/>
    </source>
</evidence>
<accession>A0ABM5UVB4</accession>
<evidence type="ECO:0000256" key="4">
    <source>
        <dbReference type="ARBA" id="ARBA00022801"/>
    </source>
</evidence>
<dbReference type="PROSITE" id="PS51435">
    <property type="entry name" value="AP_NUCLEASE_F1_4"/>
    <property type="match status" value="1"/>
</dbReference>
<dbReference type="PANTHER" id="PTHR22748:SF6">
    <property type="entry name" value="DNA-(APURINIC OR APYRIMIDINIC SITE) ENDONUCLEASE"/>
    <property type="match status" value="1"/>
</dbReference>
<dbReference type="InterPro" id="IPR004808">
    <property type="entry name" value="AP_endonuc_1"/>
</dbReference>
<evidence type="ECO:0000313" key="8">
    <source>
        <dbReference type="Proteomes" id="UP000063965"/>
    </source>
</evidence>
<dbReference type="Gene3D" id="3.60.10.10">
    <property type="entry name" value="Endonuclease/exonuclease/phosphatase"/>
    <property type="match status" value="1"/>
</dbReference>
<comment type="cofactor">
    <cofactor evidence="1">
        <name>Mg(2+)</name>
        <dbReference type="ChEBI" id="CHEBI:18420"/>
    </cofactor>
</comment>
<keyword evidence="3" id="KW-0479">Metal-binding</keyword>
<evidence type="ECO:0000256" key="2">
    <source>
        <dbReference type="ARBA" id="ARBA00007092"/>
    </source>
</evidence>
<evidence type="ECO:0000256" key="5">
    <source>
        <dbReference type="ARBA" id="ARBA00022842"/>
    </source>
</evidence>
<dbReference type="Pfam" id="PF03372">
    <property type="entry name" value="Exo_endo_phos"/>
    <property type="match status" value="1"/>
</dbReference>
<feature type="domain" description="Endonuclease/exonuclease/phosphatase" evidence="6">
    <location>
        <begin position="4"/>
        <end position="246"/>
    </location>
</feature>
<protein>
    <submittedName>
        <fullName evidence="7">Exodeoxyribonuclease III</fullName>
    </submittedName>
</protein>
<sequence>MRIITLNTNGIRSAARKGFFDWLKTQNADVVCLQETKACLDITNGDQFHPKGYYCYYHDAQKSGYSGVGIFCREKPKRVVRHLGWEQADKEGRYIQADFDSLSVVSLYMPSSTTGEQRQKIKFEFMKYYMKQLKNMRRVKGSFIICGDWNIVHKEIDIKNFKGNQKNSGCLPEERAWIDEVFTKVGMVDAFRVVNKEPDQYTWWSSRGRSWEKNVGWRIDYQVITPDLKNCVKSVNIYKAQRFSDHAPLIIDYDC</sequence>
<proteinExistence type="inferred from homology"/>
<evidence type="ECO:0000259" key="6">
    <source>
        <dbReference type="Pfam" id="PF03372"/>
    </source>
</evidence>